<feature type="domain" description="Response receiver" evidence="1">
    <location>
        <begin position="24"/>
        <end position="217"/>
    </location>
</feature>
<gene>
    <name evidence="2" type="ORF">EGT73_18335</name>
</gene>
<dbReference type="Proteomes" id="UP000277537">
    <property type="component" value="Unassembled WGS sequence"/>
</dbReference>
<protein>
    <recommendedName>
        <fullName evidence="1">Response receiver domain-containing protein</fullName>
    </recommendedName>
</protein>
<dbReference type="RefSeq" id="WP_125275094.1">
    <property type="nucleotide sequence ID" value="NZ_RHXE01000093.1"/>
</dbReference>
<sequence>MNTQVQVEATKKFFDVSRSIAEKFIQTVVAVDDKITFGVSQNNTLEEPIQVVEPSQDISGIGEIAQEQASSVISESINNQDSNELNYQELSESFAEKSILCTALKTFNGVDGEEKTIKATLNLAKKADITILDWQMENDATRHGKIAKGVIEQLLAHDVSNNGRLRLILVYTSELVSHVLRALEAGLTSFGASIQEDKEIIFDGQNLSLCKIVVINKQLETQGLVNQSINEFTHMTCGLLSNATLAAITEIRDRTHHHLYKFNKNLDTAYISHILGLVSSKDMRESSYDVAFDYAVELISEELKSNLQISKIVKDSLDSKSLEVWPQHVNPSDQIIHSIIVGDRAAVKFNNDRMERFLTVKDEEALGQVLSEEPAFHGSNIEKKLSNFASSTIQFELSQSSEQAHLELSAIECLRRDIVNNTDVNPVLKQGTILKQNENYFVCIQPICDSVRLEDNTNFLFLKAEKVGEKKFSHVLRVGNNEYKTVKFKPLSKFVCLMTFSPENKMIRAEKNNDKFIFKSVNGENFEWCGEFKQAIYQEIVNAVSGSIARVGFDSFEWLRLRKS</sequence>
<comment type="caution">
    <text evidence="2">The sequence shown here is derived from an EMBL/GenBank/DDBJ whole genome shotgun (WGS) entry which is preliminary data.</text>
</comment>
<reference evidence="2 3" key="1">
    <citation type="submission" date="2018-10" db="EMBL/GenBank/DDBJ databases">
        <title>Transmission dynamics of multidrug resistant bacteria on intensive care unit surfaces.</title>
        <authorList>
            <person name="D'Souza A.W."/>
            <person name="Potter R.F."/>
            <person name="Wallace M."/>
            <person name="Shupe A."/>
            <person name="Patel S."/>
            <person name="Sun S."/>
            <person name="Gul D."/>
            <person name="Kwon J.H."/>
            <person name="Andleeb S."/>
            <person name="Burnham C.-A.D."/>
            <person name="Dantas G."/>
        </authorList>
    </citation>
    <scope>NUCLEOTIDE SEQUENCE [LARGE SCALE GENOMIC DNA]</scope>
    <source>
        <strain evidence="2 3">AJ_385</strain>
    </source>
</reference>
<evidence type="ECO:0000259" key="1">
    <source>
        <dbReference type="Pfam" id="PF19192"/>
    </source>
</evidence>
<dbReference type="AlphaFoldDB" id="A0A3R9EVZ0"/>
<evidence type="ECO:0000313" key="2">
    <source>
        <dbReference type="EMBL" id="RSE15902.1"/>
    </source>
</evidence>
<organism evidence="2 3">
    <name type="scientific">Acinetobacter johnsonii</name>
    <dbReference type="NCBI Taxonomy" id="40214"/>
    <lineage>
        <taxon>Bacteria</taxon>
        <taxon>Pseudomonadati</taxon>
        <taxon>Pseudomonadota</taxon>
        <taxon>Gammaproteobacteria</taxon>
        <taxon>Moraxellales</taxon>
        <taxon>Moraxellaceae</taxon>
        <taxon>Acinetobacter</taxon>
    </lineage>
</organism>
<accession>A0A3R9EVZ0</accession>
<name>A0A3R9EVZ0_ACIJO</name>
<proteinExistence type="predicted"/>
<evidence type="ECO:0000313" key="3">
    <source>
        <dbReference type="Proteomes" id="UP000277537"/>
    </source>
</evidence>
<dbReference type="EMBL" id="RHXE01000093">
    <property type="protein sequence ID" value="RSE15902.1"/>
    <property type="molecule type" value="Genomic_DNA"/>
</dbReference>
<dbReference type="Pfam" id="PF19192">
    <property type="entry name" value="Response_reg_2"/>
    <property type="match status" value="1"/>
</dbReference>
<dbReference type="InterPro" id="IPR043834">
    <property type="entry name" value="REC"/>
</dbReference>